<evidence type="ECO:0000313" key="2">
    <source>
        <dbReference type="EMBL" id="MFD0319329.1"/>
    </source>
</evidence>
<feature type="domain" description="Pyrrolo-quinoline quinone repeat" evidence="1">
    <location>
        <begin position="400"/>
        <end position="583"/>
    </location>
</feature>
<dbReference type="EMBL" id="JBHTEB010000001">
    <property type="protein sequence ID" value="MFD0319329.1"/>
    <property type="molecule type" value="Genomic_DNA"/>
</dbReference>
<keyword evidence="3" id="KW-1185">Reference proteome</keyword>
<dbReference type="Gene3D" id="2.130.10.10">
    <property type="entry name" value="YVTN repeat-like/Quinoprotein amine dehydrogenase"/>
    <property type="match status" value="2"/>
</dbReference>
<dbReference type="InterPro" id="IPR002372">
    <property type="entry name" value="PQQ_rpt_dom"/>
</dbReference>
<organism evidence="2 3">
    <name type="scientific">Streptomyces flavalbus</name>
    <dbReference type="NCBI Taxonomy" id="2665155"/>
    <lineage>
        <taxon>Bacteria</taxon>
        <taxon>Bacillati</taxon>
        <taxon>Actinomycetota</taxon>
        <taxon>Actinomycetes</taxon>
        <taxon>Kitasatosporales</taxon>
        <taxon>Streptomycetaceae</taxon>
        <taxon>Streptomyces</taxon>
    </lineage>
</organism>
<comment type="caution">
    <text evidence="2">The sequence shown here is derived from an EMBL/GenBank/DDBJ whole genome shotgun (WGS) entry which is preliminary data.</text>
</comment>
<dbReference type="SUPFAM" id="SSF50969">
    <property type="entry name" value="YVTN repeat-like/Quinoprotein amine dehydrogenase"/>
    <property type="match status" value="1"/>
</dbReference>
<dbReference type="InterPro" id="IPR001680">
    <property type="entry name" value="WD40_rpt"/>
</dbReference>
<protein>
    <submittedName>
        <fullName evidence="2">PQQ-binding-like beta-propeller repeat protein</fullName>
    </submittedName>
</protein>
<dbReference type="SMART" id="SM00320">
    <property type="entry name" value="WD40"/>
    <property type="match status" value="3"/>
</dbReference>
<dbReference type="RefSeq" id="WP_381617788.1">
    <property type="nucleotide sequence ID" value="NZ_JBHTEB010000001.1"/>
</dbReference>
<accession>A0ABW2WJN4</accession>
<gene>
    <name evidence="2" type="ORF">ACFQZ6_34970</name>
</gene>
<dbReference type="SUPFAM" id="SSF69322">
    <property type="entry name" value="Tricorn protease domain 2"/>
    <property type="match status" value="1"/>
</dbReference>
<dbReference type="InterPro" id="IPR015943">
    <property type="entry name" value="WD40/YVTN_repeat-like_dom_sf"/>
</dbReference>
<dbReference type="Proteomes" id="UP001597023">
    <property type="component" value="Unassembled WGS sequence"/>
</dbReference>
<reference evidence="3" key="1">
    <citation type="journal article" date="2019" name="Int. J. Syst. Evol. Microbiol.">
        <title>The Global Catalogue of Microorganisms (GCM) 10K type strain sequencing project: providing services to taxonomists for standard genome sequencing and annotation.</title>
        <authorList>
            <consortium name="The Broad Institute Genomics Platform"/>
            <consortium name="The Broad Institute Genome Sequencing Center for Infectious Disease"/>
            <person name="Wu L."/>
            <person name="Ma J."/>
        </authorList>
    </citation>
    <scope>NUCLEOTIDE SEQUENCE [LARGE SCALE GENOMIC DNA]</scope>
    <source>
        <strain evidence="3">CGMCC 4.7400</strain>
    </source>
</reference>
<name>A0ABW2WJN4_9ACTN</name>
<evidence type="ECO:0000313" key="3">
    <source>
        <dbReference type="Proteomes" id="UP001597023"/>
    </source>
</evidence>
<evidence type="ECO:0000259" key="1">
    <source>
        <dbReference type="Pfam" id="PF13360"/>
    </source>
</evidence>
<proteinExistence type="predicted"/>
<dbReference type="Pfam" id="PF13360">
    <property type="entry name" value="PQQ_2"/>
    <property type="match status" value="1"/>
</dbReference>
<sequence length="631" mass="68630">MELTNRITRILPVDGVGLLAADVVGRLHLLDDRLRLLRSAPVAATATPPCGWPLYTVAVAGPWVVTKDKYGTITKWSLDTLDPVDVLDAKATANRDHLVEDEEPSPEISRGIAVWKGRVHVNNGFRQLAVIDLDTFVVERIVPSFTGEVALESVCTDRPGVHAVGDRAGRVHLGSLEDLAFPTVVQVDHGNIHRLLHDPLHDRFWATQDVGTGDDRYVRHGLAVLTPDGRLVRQLPFARNDVEALAFSRDHTRAYVGGFDGVIHVLDNSRPQPRVTATLDGYSHQVSDCVVTEDDALVVLTQDGHLVRTDPARNTVTARAPFRRQCVWDLQAAPNTPGTLYAATDDGVAVVRVGGTAAAPSLCVSARHVTGLGFTRRIQPMPDGGWIGVTWDRKVTRSGNDGTPRWTSAMPAIAHTVAVSPDRRRALVATNVGAIELDTATGHTVDHLDVDGLPVWAATYLPTGERVVGTRTGELRAFDAHDTSVTWQLRLRLGEYVKRLWADAHDLYVTGSGGLKRIPLHGDAVEHRYVELLDNTVENGVVHADTVCAVSYGCQIAAYDRHTGDLTGLVEDLPGEPKGVAVTRVDDEAFLVVGGRGGYLDLYRLDARSARGTLARVRRAFLPRGATRTTR</sequence>
<dbReference type="InterPro" id="IPR011044">
    <property type="entry name" value="Quino_amine_DH_bsu"/>
</dbReference>